<proteinExistence type="predicted"/>
<feature type="compositionally biased region" description="Low complexity" evidence="1">
    <location>
        <begin position="540"/>
        <end position="560"/>
    </location>
</feature>
<gene>
    <name evidence="2" type="ORF">FRACYDRAFT_239982</name>
</gene>
<evidence type="ECO:0000313" key="3">
    <source>
        <dbReference type="Proteomes" id="UP000095751"/>
    </source>
</evidence>
<accession>A0A1E7FAU2</accession>
<feature type="compositionally biased region" description="Basic and acidic residues" evidence="1">
    <location>
        <begin position="561"/>
        <end position="570"/>
    </location>
</feature>
<dbReference type="GO" id="GO:0043565">
    <property type="term" value="F:sequence-specific DNA binding"/>
    <property type="evidence" value="ECO:0007669"/>
    <property type="project" value="TreeGrafter"/>
</dbReference>
<feature type="compositionally biased region" description="Acidic residues" evidence="1">
    <location>
        <begin position="397"/>
        <end position="419"/>
    </location>
</feature>
<dbReference type="AlphaFoldDB" id="A0A1E7FAU2"/>
<dbReference type="InParanoid" id="A0A1E7FAU2"/>
<evidence type="ECO:0000256" key="1">
    <source>
        <dbReference type="SAM" id="MobiDB-lite"/>
    </source>
</evidence>
<dbReference type="GO" id="GO:0010468">
    <property type="term" value="P:regulation of gene expression"/>
    <property type="evidence" value="ECO:0007669"/>
    <property type="project" value="TreeGrafter"/>
</dbReference>
<dbReference type="KEGG" id="fcy:FRACYDRAFT_239982"/>
<dbReference type="PANTHER" id="PTHR14312">
    <property type="entry name" value="CREB/ATF BZIP TRANSCRIPTION FACTOR"/>
    <property type="match status" value="1"/>
</dbReference>
<organism evidence="2 3">
    <name type="scientific">Fragilariopsis cylindrus CCMP1102</name>
    <dbReference type="NCBI Taxonomy" id="635003"/>
    <lineage>
        <taxon>Eukaryota</taxon>
        <taxon>Sar</taxon>
        <taxon>Stramenopiles</taxon>
        <taxon>Ochrophyta</taxon>
        <taxon>Bacillariophyta</taxon>
        <taxon>Bacillariophyceae</taxon>
        <taxon>Bacillariophycidae</taxon>
        <taxon>Bacillariales</taxon>
        <taxon>Bacillariaceae</taxon>
        <taxon>Fragilariopsis</taxon>
    </lineage>
</organism>
<sequence length="820" mass="94207">MQQQTFYSPLSTIAQKTLLQQIERTGGIDRYRNKQYGKEQLIKPLLDKLPDLFGKRGDPRRRQAAEIVKYWYNFYYKENKYNELLRDFDIASRLDSARIHRTPHITSRLDSARIQSTPPANTTREVNNITINANASPSQPVSKEKYPNTLPHLLPSTTITPSKMKDHILSKNALEFPEHIQIEGLSFVMEEGHAINNGSKSVDYLVISLPISDPDDYTEGRHGLVIAEGNRLIVKIPKHRQSQYNTVGLYGEELAASHVANKHKEMGARMKTLIRNGKEDELVHMFAIRLPWQVTNKHTTNSSTGILMYEEGEWSVSWAGEKTLKVQEELKTQWKLLAKTGVKVPLLSLEFRVAIPDTLKLLEVSMESTTDYLAQLSMATKSMSVVVDPSLASNVDGVDEDEDEDGDEEMKEEEEDEDTERINIEEQRRILAEQQRQFEEDRREAQILRDNLMEERRQYDEMRLRTEQEFVEKLKATNDAKVHLSKTVSNILTEQRQQTAQQQEENDQLRRDQEAGKQENDRLRREQEAGKQENDRLRLQQQQQQQQQVYSDTQLVQQQQENDRLRREQQAGELVQQKQEQENDGLRLQQQQQQQQVYSDTQLVQQQQENDRREQEAVQPQQQQQENDRLCREQVQSSTHATTTEAAAFVQPSPPKPPKERSSPKTPKEREYTTDRSDYYEMQRGEGRKERANDDREGRTIKTGVQKDKRANAHLSRLAKKRDEQILRRRISGNGITAAAGITGGEEGTAAAETAGGMVVPAEAETTRNEVTTTPLRRSLRGQRTIIQTAGMWDNIVGGALDMDRILAQGDAAETAMNEE</sequence>
<reference evidence="2 3" key="1">
    <citation type="submission" date="2016-09" db="EMBL/GenBank/DDBJ databases">
        <title>Extensive genetic diversity and differential bi-allelic expression allows diatom success in the polar Southern Ocean.</title>
        <authorList>
            <consortium name="DOE Joint Genome Institute"/>
            <person name="Mock T."/>
            <person name="Otillar R.P."/>
            <person name="Strauss J."/>
            <person name="Dupont C."/>
            <person name="Frickenhaus S."/>
            <person name="Maumus F."/>
            <person name="Mcmullan M."/>
            <person name="Sanges R."/>
            <person name="Schmutz J."/>
            <person name="Toseland A."/>
            <person name="Valas R."/>
            <person name="Veluchamy A."/>
            <person name="Ward B.J."/>
            <person name="Allen A."/>
            <person name="Barry K."/>
            <person name="Falciatore A."/>
            <person name="Ferrante M."/>
            <person name="Fortunato A.E."/>
            <person name="Gloeckner G."/>
            <person name="Gruber A."/>
            <person name="Hipkin R."/>
            <person name="Janech M."/>
            <person name="Kroth P."/>
            <person name="Leese F."/>
            <person name="Lindquist E."/>
            <person name="Lyon B.R."/>
            <person name="Martin J."/>
            <person name="Mayer C."/>
            <person name="Parker M."/>
            <person name="Quesneville H."/>
            <person name="Raymond J."/>
            <person name="Uhlig C."/>
            <person name="Valentin K.U."/>
            <person name="Worden A.Z."/>
            <person name="Armbrust E.V."/>
            <person name="Bowler C."/>
            <person name="Green B."/>
            <person name="Moulton V."/>
            <person name="Van Oosterhout C."/>
            <person name="Grigoriev I."/>
        </authorList>
    </citation>
    <scope>NUCLEOTIDE SEQUENCE [LARGE SCALE GENOMIC DNA]</scope>
    <source>
        <strain evidence="2 3">CCMP1102</strain>
    </source>
</reference>
<dbReference type="EMBL" id="KV784359">
    <property type="protein sequence ID" value="OEU15302.1"/>
    <property type="molecule type" value="Genomic_DNA"/>
</dbReference>
<evidence type="ECO:0000313" key="2">
    <source>
        <dbReference type="EMBL" id="OEU15302.1"/>
    </source>
</evidence>
<dbReference type="GO" id="GO:0005634">
    <property type="term" value="C:nucleus"/>
    <property type="evidence" value="ECO:0007669"/>
    <property type="project" value="TreeGrafter"/>
</dbReference>
<protein>
    <submittedName>
        <fullName evidence="2">Uncharacterized protein</fullName>
    </submittedName>
</protein>
<dbReference type="Proteomes" id="UP000095751">
    <property type="component" value="Unassembled WGS sequence"/>
</dbReference>
<feature type="compositionally biased region" description="Low complexity" evidence="1">
    <location>
        <begin position="494"/>
        <end position="503"/>
    </location>
</feature>
<feature type="compositionally biased region" description="Basic and acidic residues" evidence="1">
    <location>
        <begin position="657"/>
        <end position="703"/>
    </location>
</feature>
<feature type="compositionally biased region" description="Basic and acidic residues" evidence="1">
    <location>
        <begin position="507"/>
        <end position="538"/>
    </location>
</feature>
<name>A0A1E7FAU2_9STRA</name>
<feature type="region of interest" description="Disordered" evidence="1">
    <location>
        <begin position="390"/>
        <end position="421"/>
    </location>
</feature>
<feature type="compositionally biased region" description="Low complexity" evidence="1">
    <location>
        <begin position="589"/>
        <end position="608"/>
    </location>
</feature>
<keyword evidence="3" id="KW-1185">Reference proteome</keyword>
<feature type="region of interest" description="Disordered" evidence="1">
    <location>
        <begin position="494"/>
        <end position="703"/>
    </location>
</feature>
<feature type="compositionally biased region" description="Low complexity" evidence="1">
    <location>
        <begin position="639"/>
        <end position="648"/>
    </location>
</feature>
<dbReference type="PANTHER" id="PTHR14312:SF1">
    <property type="entry name" value="BASIC-LEUCINE ZIPPER TRANSCRIPTION FACTOR A"/>
    <property type="match status" value="1"/>
</dbReference>